<feature type="domain" description="tRNA pseudouridylate synthase B C-terminal" evidence="7">
    <location>
        <begin position="176"/>
        <end position="218"/>
    </location>
</feature>
<dbReference type="InterPro" id="IPR020103">
    <property type="entry name" value="PsdUridine_synth_cat_dom_sf"/>
</dbReference>
<dbReference type="GO" id="GO:0160148">
    <property type="term" value="F:tRNA pseudouridine(55) synthase activity"/>
    <property type="evidence" value="ECO:0007669"/>
    <property type="project" value="UniProtKB-EC"/>
</dbReference>
<evidence type="ECO:0000259" key="6">
    <source>
        <dbReference type="Pfam" id="PF01509"/>
    </source>
</evidence>
<feature type="active site" description="Nucleophile" evidence="5">
    <location>
        <position position="42"/>
    </location>
</feature>
<dbReference type="GO" id="GO:1990481">
    <property type="term" value="P:mRNA pseudouridine synthesis"/>
    <property type="evidence" value="ECO:0007669"/>
    <property type="project" value="TreeGrafter"/>
</dbReference>
<protein>
    <recommendedName>
        <fullName evidence="5">tRNA pseudouridine synthase B</fullName>
        <ecNumber evidence="5">5.4.99.25</ecNumber>
    </recommendedName>
    <alternativeName>
        <fullName evidence="5">tRNA pseudouridine(55) synthase</fullName>
        <shortName evidence="5">Psi55 synthase</shortName>
    </alternativeName>
    <alternativeName>
        <fullName evidence="5">tRNA pseudouridylate synthase</fullName>
    </alternativeName>
    <alternativeName>
        <fullName evidence="5">tRNA-uridine isomerase</fullName>
    </alternativeName>
</protein>
<gene>
    <name evidence="5 8" type="primary">truB</name>
    <name evidence="8" type="ORF">CVU76_02720</name>
</gene>
<dbReference type="CDD" id="cd02573">
    <property type="entry name" value="PseudoU_synth_EcTruB"/>
    <property type="match status" value="1"/>
</dbReference>
<evidence type="ECO:0000256" key="5">
    <source>
        <dbReference type="HAMAP-Rule" id="MF_01080"/>
    </source>
</evidence>
<dbReference type="HAMAP" id="MF_01080">
    <property type="entry name" value="TruB_bact"/>
    <property type="match status" value="1"/>
</dbReference>
<reference evidence="8 9" key="1">
    <citation type="journal article" date="2017" name="ISME J.">
        <title>Potential for microbial H2 and metal transformations associated with novel bacteria and archaea in deep terrestrial subsurface sediments.</title>
        <authorList>
            <person name="Hernsdorf A.W."/>
            <person name="Amano Y."/>
            <person name="Miyakawa K."/>
            <person name="Ise K."/>
            <person name="Suzuki Y."/>
            <person name="Anantharaman K."/>
            <person name="Probst A."/>
            <person name="Burstein D."/>
            <person name="Thomas B.C."/>
            <person name="Banfield J.F."/>
        </authorList>
    </citation>
    <scope>NUCLEOTIDE SEQUENCE [LARGE SCALE GENOMIC DNA]</scope>
    <source>
        <strain evidence="8">HGW-Dojkabacteria-1</strain>
    </source>
</reference>
<keyword evidence="3 5" id="KW-0819">tRNA processing</keyword>
<dbReference type="SUPFAM" id="SSF55120">
    <property type="entry name" value="Pseudouridine synthase"/>
    <property type="match status" value="1"/>
</dbReference>
<accession>A0A2N2F438</accession>
<dbReference type="EC" id="5.4.99.25" evidence="5"/>
<evidence type="ECO:0000256" key="1">
    <source>
        <dbReference type="ARBA" id="ARBA00000385"/>
    </source>
</evidence>
<comment type="catalytic activity">
    <reaction evidence="1 5">
        <text>uridine(55) in tRNA = pseudouridine(55) in tRNA</text>
        <dbReference type="Rhea" id="RHEA:42532"/>
        <dbReference type="Rhea" id="RHEA-COMP:10101"/>
        <dbReference type="Rhea" id="RHEA-COMP:10102"/>
        <dbReference type="ChEBI" id="CHEBI:65314"/>
        <dbReference type="ChEBI" id="CHEBI:65315"/>
        <dbReference type="EC" id="5.4.99.25"/>
    </reaction>
</comment>
<dbReference type="InterPro" id="IPR014780">
    <property type="entry name" value="tRNA_psdUridine_synth_TruB"/>
</dbReference>
<evidence type="ECO:0000313" key="9">
    <source>
        <dbReference type="Proteomes" id="UP000233417"/>
    </source>
</evidence>
<evidence type="ECO:0000259" key="7">
    <source>
        <dbReference type="Pfam" id="PF16198"/>
    </source>
</evidence>
<comment type="function">
    <text evidence="5">Responsible for synthesis of pseudouridine from uracil-55 in the psi GC loop of transfer RNAs.</text>
</comment>
<dbReference type="InterPro" id="IPR032819">
    <property type="entry name" value="TruB_C"/>
</dbReference>
<evidence type="ECO:0000256" key="2">
    <source>
        <dbReference type="ARBA" id="ARBA00005642"/>
    </source>
</evidence>
<dbReference type="GO" id="GO:0003723">
    <property type="term" value="F:RNA binding"/>
    <property type="evidence" value="ECO:0007669"/>
    <property type="project" value="InterPro"/>
</dbReference>
<dbReference type="AlphaFoldDB" id="A0A2N2F438"/>
<feature type="domain" description="Pseudouridine synthase II N-terminal" evidence="6">
    <location>
        <begin position="31"/>
        <end position="175"/>
    </location>
</feature>
<evidence type="ECO:0000313" key="8">
    <source>
        <dbReference type="EMBL" id="PKN02913.1"/>
    </source>
</evidence>
<comment type="caution">
    <text evidence="8">The sequence shown here is derived from an EMBL/GenBank/DDBJ whole genome shotgun (WGS) entry which is preliminary data.</text>
</comment>
<name>A0A2N2F438_9BACT</name>
<dbReference type="Pfam" id="PF01509">
    <property type="entry name" value="TruB_N"/>
    <property type="match status" value="1"/>
</dbReference>
<evidence type="ECO:0000256" key="4">
    <source>
        <dbReference type="ARBA" id="ARBA00023235"/>
    </source>
</evidence>
<proteinExistence type="inferred from homology"/>
<dbReference type="PANTHER" id="PTHR13767">
    <property type="entry name" value="TRNA-PSEUDOURIDINE SYNTHASE"/>
    <property type="match status" value="1"/>
</dbReference>
<comment type="similarity">
    <text evidence="2 5">Belongs to the pseudouridine synthase TruB family. Type 1 subfamily.</text>
</comment>
<sequence length="235" mass="26404">MYMIDGILLIDKEVGITSYDAIRKLKKVLEKGQKIGHGGTLDPFASGLLLVLLGKATKLMERIHSLEKEYVVKGEFGFSTDTQDITGKVLEKNTLIPTIDDIKKVVKESFLGNISQIPPMYSAKKVNGKKAYELARMGESVELKPKEVFIKEFEILQYEYPKIECRIVCSSGTYVRTLIHDLGISLGTYATAKELRRTCIGEFNISNALSSKDIKDGLEKYVIDIFKVNEILENE</sequence>
<dbReference type="Gene3D" id="3.30.2350.10">
    <property type="entry name" value="Pseudouridine synthase"/>
    <property type="match status" value="1"/>
</dbReference>
<dbReference type="GO" id="GO:0031119">
    <property type="term" value="P:tRNA pseudouridine synthesis"/>
    <property type="evidence" value="ECO:0007669"/>
    <property type="project" value="UniProtKB-UniRule"/>
</dbReference>
<dbReference type="PANTHER" id="PTHR13767:SF2">
    <property type="entry name" value="PSEUDOURIDYLATE SYNTHASE TRUB1"/>
    <property type="match status" value="1"/>
</dbReference>
<dbReference type="Proteomes" id="UP000233417">
    <property type="component" value="Unassembled WGS sequence"/>
</dbReference>
<dbReference type="EMBL" id="PHAO01000001">
    <property type="protein sequence ID" value="PKN02913.1"/>
    <property type="molecule type" value="Genomic_DNA"/>
</dbReference>
<organism evidence="8 9">
    <name type="scientific">Candidatus Dojkabacteria bacterium HGW-Dojkabacteria-1</name>
    <dbReference type="NCBI Taxonomy" id="2013761"/>
    <lineage>
        <taxon>Bacteria</taxon>
        <taxon>Candidatus Dojkabacteria</taxon>
    </lineage>
</organism>
<dbReference type="Pfam" id="PF16198">
    <property type="entry name" value="TruB_C_2"/>
    <property type="match status" value="1"/>
</dbReference>
<evidence type="ECO:0000256" key="3">
    <source>
        <dbReference type="ARBA" id="ARBA00022694"/>
    </source>
</evidence>
<dbReference type="InterPro" id="IPR002501">
    <property type="entry name" value="PsdUridine_synth_N"/>
</dbReference>
<dbReference type="NCBIfam" id="TIGR00431">
    <property type="entry name" value="TruB"/>
    <property type="match status" value="1"/>
</dbReference>
<keyword evidence="4 5" id="KW-0413">Isomerase</keyword>